<evidence type="ECO:0000256" key="5">
    <source>
        <dbReference type="ARBA" id="ARBA00070836"/>
    </source>
</evidence>
<keyword evidence="3" id="KW-0653">Protein transport</keyword>
<reference evidence="8" key="1">
    <citation type="submission" date="2022-08" db="UniProtKB">
        <authorList>
            <consortium name="EnsemblMetazoa"/>
        </authorList>
    </citation>
    <scope>IDENTIFICATION</scope>
</reference>
<keyword evidence="6" id="KW-1133">Transmembrane helix</keyword>
<proteinExistence type="predicted"/>
<dbReference type="Pfam" id="PF02136">
    <property type="entry name" value="NTF2"/>
    <property type="match status" value="1"/>
</dbReference>
<dbReference type="FunFam" id="3.10.450.50:FF:000006">
    <property type="entry name" value="NTF2-related export protein 2 isoform 1"/>
    <property type="match status" value="1"/>
</dbReference>
<evidence type="ECO:0000256" key="6">
    <source>
        <dbReference type="SAM" id="Phobius"/>
    </source>
</evidence>
<dbReference type="GO" id="GO:0005634">
    <property type="term" value="C:nucleus"/>
    <property type="evidence" value="ECO:0007669"/>
    <property type="project" value="UniProtKB-SubCell"/>
</dbReference>
<evidence type="ECO:0000256" key="1">
    <source>
        <dbReference type="ARBA" id="ARBA00004123"/>
    </source>
</evidence>
<dbReference type="CDD" id="cd00780">
    <property type="entry name" value="NTF2"/>
    <property type="match status" value="1"/>
</dbReference>
<dbReference type="PANTHER" id="PTHR12612">
    <property type="entry name" value="NUCLEAR TRANSPORT FACTOR 2"/>
    <property type="match status" value="1"/>
</dbReference>
<name>A0A8W7PE06_ANOCL</name>
<evidence type="ECO:0000256" key="3">
    <source>
        <dbReference type="ARBA" id="ARBA00022927"/>
    </source>
</evidence>
<sequence length="180" mass="20473">LCKRQITQNVNNTNLVQAGTVPFTFLQFSLLSVGIFTSFVMASASIDKDMRTKIDTVCTTAEAFVKLYYDHVDKKRQHMSRLYMDTGLLVWNGNGAKGKDEIQKYFHELPRSEHTITTLDAQPIVDDAVSSQLTFVMQVSGTVRFQENPTKPFQQTFMITAQGDKWKIVSDCFRLQDGIF</sequence>
<evidence type="ECO:0000313" key="8">
    <source>
        <dbReference type="EnsemblMetazoa" id="ACOM030298-PA.1"/>
    </source>
</evidence>
<keyword evidence="6" id="KW-0472">Membrane</keyword>
<evidence type="ECO:0000256" key="4">
    <source>
        <dbReference type="ARBA" id="ARBA00023242"/>
    </source>
</evidence>
<keyword evidence="6" id="KW-0812">Transmembrane</keyword>
<dbReference type="InterPro" id="IPR002075">
    <property type="entry name" value="NTF2_dom"/>
</dbReference>
<accession>A0A8W7PE06</accession>
<dbReference type="GO" id="GO:0006913">
    <property type="term" value="P:nucleocytoplasmic transport"/>
    <property type="evidence" value="ECO:0007669"/>
    <property type="project" value="InterPro"/>
</dbReference>
<dbReference type="InterPro" id="IPR045875">
    <property type="entry name" value="NTF2"/>
</dbReference>
<organism evidence="8">
    <name type="scientific">Anopheles coluzzii</name>
    <name type="common">African malaria mosquito</name>
    <dbReference type="NCBI Taxonomy" id="1518534"/>
    <lineage>
        <taxon>Eukaryota</taxon>
        <taxon>Metazoa</taxon>
        <taxon>Ecdysozoa</taxon>
        <taxon>Arthropoda</taxon>
        <taxon>Hexapoda</taxon>
        <taxon>Insecta</taxon>
        <taxon>Pterygota</taxon>
        <taxon>Neoptera</taxon>
        <taxon>Endopterygota</taxon>
        <taxon>Diptera</taxon>
        <taxon>Nematocera</taxon>
        <taxon>Culicoidea</taxon>
        <taxon>Culicidae</taxon>
        <taxon>Anophelinae</taxon>
        <taxon>Anopheles</taxon>
    </lineage>
</organism>
<evidence type="ECO:0000256" key="2">
    <source>
        <dbReference type="ARBA" id="ARBA00022448"/>
    </source>
</evidence>
<keyword evidence="4" id="KW-0539">Nucleus</keyword>
<dbReference type="InterPro" id="IPR018222">
    <property type="entry name" value="Nuclear_transport_factor_2_euk"/>
</dbReference>
<dbReference type="GO" id="GO:0015031">
    <property type="term" value="P:protein transport"/>
    <property type="evidence" value="ECO:0007669"/>
    <property type="project" value="UniProtKB-KW"/>
</dbReference>
<dbReference type="VEuPathDB" id="VectorBase:ACON2_035441"/>
<dbReference type="EnsemblMetazoa" id="ACOM030298-RA">
    <property type="protein sequence ID" value="ACOM030298-PA.1"/>
    <property type="gene ID" value="ACOM030298"/>
</dbReference>
<dbReference type="AlphaFoldDB" id="A0A8W7PE06"/>
<feature type="domain" description="NTF2" evidence="7">
    <location>
        <begin position="60"/>
        <end position="175"/>
    </location>
</feature>
<dbReference type="PROSITE" id="PS50177">
    <property type="entry name" value="NTF2_DOMAIN"/>
    <property type="match status" value="1"/>
</dbReference>
<dbReference type="SUPFAM" id="SSF54427">
    <property type="entry name" value="NTF2-like"/>
    <property type="match status" value="1"/>
</dbReference>
<dbReference type="Proteomes" id="UP000075882">
    <property type="component" value="Unassembled WGS sequence"/>
</dbReference>
<dbReference type="Gene3D" id="3.10.450.50">
    <property type="match status" value="1"/>
</dbReference>
<protein>
    <recommendedName>
        <fullName evidence="5">NTF2-related export protein</fullName>
    </recommendedName>
</protein>
<dbReference type="InterPro" id="IPR032710">
    <property type="entry name" value="NTF2-like_dom_sf"/>
</dbReference>
<feature type="transmembrane region" description="Helical" evidence="6">
    <location>
        <begin position="25"/>
        <end position="44"/>
    </location>
</feature>
<keyword evidence="2" id="KW-0813">Transport</keyword>
<comment type="subcellular location">
    <subcellularLocation>
        <location evidence="1">Nucleus</location>
    </subcellularLocation>
</comment>
<evidence type="ECO:0000259" key="7">
    <source>
        <dbReference type="PROSITE" id="PS50177"/>
    </source>
</evidence>